<proteinExistence type="predicted"/>
<protein>
    <submittedName>
        <fullName evidence="1">Uncharacterized protein</fullName>
    </submittedName>
</protein>
<dbReference type="EMBL" id="BK014792">
    <property type="protein sequence ID" value="DAD75897.1"/>
    <property type="molecule type" value="Genomic_DNA"/>
</dbReference>
<reference evidence="1" key="1">
    <citation type="journal article" date="2021" name="Proc. Natl. Acad. Sci. U.S.A.">
        <title>A Catalog of Tens of Thousands of Viruses from Human Metagenomes Reveals Hidden Associations with Chronic Diseases.</title>
        <authorList>
            <person name="Tisza M.J."/>
            <person name="Buck C.B."/>
        </authorList>
    </citation>
    <scope>NUCLEOTIDE SEQUENCE</scope>
    <source>
        <strain evidence="1">CtLAw30</strain>
    </source>
</reference>
<evidence type="ECO:0000313" key="1">
    <source>
        <dbReference type="EMBL" id="DAD75897.1"/>
    </source>
</evidence>
<name>A0A8S5M0Q7_9CAUD</name>
<organism evidence="1">
    <name type="scientific">Siphoviridae sp. ctLAw30</name>
    <dbReference type="NCBI Taxonomy" id="2826249"/>
    <lineage>
        <taxon>Viruses</taxon>
        <taxon>Duplodnaviria</taxon>
        <taxon>Heunggongvirae</taxon>
        <taxon>Uroviricota</taxon>
        <taxon>Caudoviricetes</taxon>
    </lineage>
</organism>
<sequence length="68" mass="7688">MAKYIAKKDGYGIFLSRPEQIEKYLKSGCDIYKIEDGKEILFASPDSGLPRKIPEFGAVETFSLKENL</sequence>
<accession>A0A8S5M0Q7</accession>